<name>A0A1F5RDJ9_9BACT</name>
<gene>
    <name evidence="2" type="ORF">A2024_03870</name>
</gene>
<dbReference type="EMBL" id="MFFM01000034">
    <property type="protein sequence ID" value="OGF12133.1"/>
    <property type="molecule type" value="Genomic_DNA"/>
</dbReference>
<reference evidence="2 3" key="1">
    <citation type="journal article" date="2016" name="Nat. Commun.">
        <title>Thousands of microbial genomes shed light on interconnected biogeochemical processes in an aquifer system.</title>
        <authorList>
            <person name="Anantharaman K."/>
            <person name="Brown C.T."/>
            <person name="Hug L.A."/>
            <person name="Sharon I."/>
            <person name="Castelle C.J."/>
            <person name="Probst A.J."/>
            <person name="Thomas B.C."/>
            <person name="Singh A."/>
            <person name="Wilkins M.J."/>
            <person name="Karaoz U."/>
            <person name="Brodie E.L."/>
            <person name="Williams K.H."/>
            <person name="Hubbard S.S."/>
            <person name="Banfield J.F."/>
        </authorList>
    </citation>
    <scope>NUCLEOTIDE SEQUENCE [LARGE SCALE GENOMIC DNA]</scope>
</reference>
<comment type="caution">
    <text evidence="2">The sequence shown here is derived from an EMBL/GenBank/DDBJ whole genome shotgun (WGS) entry which is preliminary data.</text>
</comment>
<accession>A0A1F5RDJ9</accession>
<dbReference type="PROSITE" id="PS51257">
    <property type="entry name" value="PROKAR_LIPOPROTEIN"/>
    <property type="match status" value="1"/>
</dbReference>
<organism evidence="2 3">
    <name type="scientific">Candidatus Edwardsbacteria bacterium GWF2_54_11</name>
    <dbReference type="NCBI Taxonomy" id="1817851"/>
    <lineage>
        <taxon>Bacteria</taxon>
        <taxon>Candidatus Edwardsiibacteriota</taxon>
    </lineage>
</organism>
<protein>
    <submittedName>
        <fullName evidence="2">Uncharacterized protein</fullName>
    </submittedName>
</protein>
<sequence>MRKLLLINIFVLLTLGCAAVPVQAQDKVNYHALPSEFKEIYFRTVCRDVSVYVNFYEWQGESLDQVHTIALLPTGYVYEHEMDSTNFPDKEWIDRFTESVKAKLIKGYTSKYIDSSVFDTTSNWFKSVDSYSKHLQQVLIYSSLKAENKIFNRKLLDSLNKLWYHPELFIISPSAIDDYIDTSEFYRDNSIKKKYARWGGKAHYDSIYDNITRIVQSEFTGIGFYKVMPPATAKNKCDSIYNTLDDHGHDLWDTWFYPNTSRDGLFYPYKKTNYSTKNERTKKQLSDAVFQCLGTDAYVVIDISYGSSTTSYIEKRKFEISNQIFLQISMFGPEFNVLWSADFPISMQIRRTYSMPNKKEHKYIYPYEIIDYNMARENVRRTLAVLKANKISE</sequence>
<dbReference type="Proteomes" id="UP000177230">
    <property type="component" value="Unassembled WGS sequence"/>
</dbReference>
<dbReference type="AlphaFoldDB" id="A0A1F5RDJ9"/>
<feature type="chain" id="PRO_5009520736" evidence="1">
    <location>
        <begin position="25"/>
        <end position="393"/>
    </location>
</feature>
<evidence type="ECO:0000313" key="2">
    <source>
        <dbReference type="EMBL" id="OGF12133.1"/>
    </source>
</evidence>
<evidence type="ECO:0000256" key="1">
    <source>
        <dbReference type="SAM" id="SignalP"/>
    </source>
</evidence>
<keyword evidence="1" id="KW-0732">Signal</keyword>
<proteinExistence type="predicted"/>
<evidence type="ECO:0000313" key="3">
    <source>
        <dbReference type="Proteomes" id="UP000177230"/>
    </source>
</evidence>
<feature type="signal peptide" evidence="1">
    <location>
        <begin position="1"/>
        <end position="24"/>
    </location>
</feature>